<protein>
    <recommendedName>
        <fullName evidence="2">RBR-type E3 ubiquitin transferase</fullName>
        <ecNumber evidence="2">2.3.2.31</ecNumber>
    </recommendedName>
</protein>
<gene>
    <name evidence="10" type="ORF">NA56DRAFT_536646</name>
</gene>
<dbReference type="Gene3D" id="1.20.120.1750">
    <property type="match status" value="1"/>
</dbReference>
<keyword evidence="7" id="KW-0833">Ubl conjugation pathway</keyword>
<dbReference type="InterPro" id="IPR002867">
    <property type="entry name" value="IBR_dom"/>
</dbReference>
<accession>A0A2J6PZQ7</accession>
<proteinExistence type="predicted"/>
<evidence type="ECO:0000256" key="3">
    <source>
        <dbReference type="ARBA" id="ARBA00022679"/>
    </source>
</evidence>
<dbReference type="Pfam" id="PF01485">
    <property type="entry name" value="IBR"/>
    <property type="match status" value="2"/>
</dbReference>
<dbReference type="STRING" id="1745343.A0A2J6PZQ7"/>
<evidence type="ECO:0000259" key="9">
    <source>
        <dbReference type="PROSITE" id="PS51873"/>
    </source>
</evidence>
<evidence type="ECO:0000313" key="10">
    <source>
        <dbReference type="EMBL" id="PMD19434.1"/>
    </source>
</evidence>
<sequence length="162" mass="17930">PCEHGYCEGCLQEGFKNAMASKTPLKCCKKALNIDDCTGLEASFVKTYKDLVVELTTQSPMYCCNKSCSKFLPPSAILGEVGTCGACGTKTCRHCRKLLHPGVFCEEDQETKAVKELAMQKGWKSCPGCNHLIERSTGCLYMTCSRCATAFCYRCSKRWNEC</sequence>
<dbReference type="EC" id="2.3.2.31" evidence="2"/>
<keyword evidence="4" id="KW-0479">Metal-binding</keyword>
<keyword evidence="3" id="KW-0808">Transferase</keyword>
<dbReference type="PROSITE" id="PS51873">
    <property type="entry name" value="TRIAD"/>
    <property type="match status" value="1"/>
</dbReference>
<evidence type="ECO:0000256" key="2">
    <source>
        <dbReference type="ARBA" id="ARBA00012251"/>
    </source>
</evidence>
<feature type="non-terminal residue" evidence="10">
    <location>
        <position position="1"/>
    </location>
</feature>
<dbReference type="GO" id="GO:0016567">
    <property type="term" value="P:protein ubiquitination"/>
    <property type="evidence" value="ECO:0007669"/>
    <property type="project" value="InterPro"/>
</dbReference>
<dbReference type="OrthoDB" id="10009520at2759"/>
<reference evidence="10 11" key="1">
    <citation type="submission" date="2016-05" db="EMBL/GenBank/DDBJ databases">
        <title>A degradative enzymes factory behind the ericoid mycorrhizal symbiosis.</title>
        <authorList>
            <consortium name="DOE Joint Genome Institute"/>
            <person name="Martino E."/>
            <person name="Morin E."/>
            <person name="Grelet G."/>
            <person name="Kuo A."/>
            <person name="Kohler A."/>
            <person name="Daghino S."/>
            <person name="Barry K."/>
            <person name="Choi C."/>
            <person name="Cichocki N."/>
            <person name="Clum A."/>
            <person name="Copeland A."/>
            <person name="Hainaut M."/>
            <person name="Haridas S."/>
            <person name="Labutti K."/>
            <person name="Lindquist E."/>
            <person name="Lipzen A."/>
            <person name="Khouja H.-R."/>
            <person name="Murat C."/>
            <person name="Ohm R."/>
            <person name="Olson A."/>
            <person name="Spatafora J."/>
            <person name="Veneault-Fourrey C."/>
            <person name="Henrissat B."/>
            <person name="Grigoriev I."/>
            <person name="Martin F."/>
            <person name="Perotto S."/>
        </authorList>
    </citation>
    <scope>NUCLEOTIDE SEQUENCE [LARGE SCALE GENOMIC DNA]</scope>
    <source>
        <strain evidence="10 11">UAMH 7357</strain>
    </source>
</reference>
<dbReference type="GO" id="GO:0061630">
    <property type="term" value="F:ubiquitin protein ligase activity"/>
    <property type="evidence" value="ECO:0007669"/>
    <property type="project" value="UniProtKB-EC"/>
</dbReference>
<feature type="domain" description="RING-type" evidence="9">
    <location>
        <begin position="1"/>
        <end position="162"/>
    </location>
</feature>
<keyword evidence="11" id="KW-1185">Reference proteome</keyword>
<keyword evidence="6" id="KW-0863">Zinc-finger</keyword>
<evidence type="ECO:0000256" key="7">
    <source>
        <dbReference type="ARBA" id="ARBA00022786"/>
    </source>
</evidence>
<dbReference type="InterPro" id="IPR044066">
    <property type="entry name" value="TRIAD_supradom"/>
</dbReference>
<dbReference type="AlphaFoldDB" id="A0A2J6PZQ7"/>
<dbReference type="Proteomes" id="UP000235672">
    <property type="component" value="Unassembled WGS sequence"/>
</dbReference>
<dbReference type="SUPFAM" id="SSF57850">
    <property type="entry name" value="RING/U-box"/>
    <property type="match status" value="1"/>
</dbReference>
<evidence type="ECO:0000256" key="8">
    <source>
        <dbReference type="ARBA" id="ARBA00022833"/>
    </source>
</evidence>
<feature type="non-terminal residue" evidence="10">
    <location>
        <position position="162"/>
    </location>
</feature>
<evidence type="ECO:0000256" key="5">
    <source>
        <dbReference type="ARBA" id="ARBA00022737"/>
    </source>
</evidence>
<dbReference type="EMBL" id="KZ613489">
    <property type="protein sequence ID" value="PMD19434.1"/>
    <property type="molecule type" value="Genomic_DNA"/>
</dbReference>
<evidence type="ECO:0000256" key="4">
    <source>
        <dbReference type="ARBA" id="ARBA00022723"/>
    </source>
</evidence>
<name>A0A2J6PZQ7_9HELO</name>
<keyword evidence="5" id="KW-0677">Repeat</keyword>
<dbReference type="InterPro" id="IPR031127">
    <property type="entry name" value="E3_UB_ligase_RBR"/>
</dbReference>
<comment type="catalytic activity">
    <reaction evidence="1">
        <text>[E2 ubiquitin-conjugating enzyme]-S-ubiquitinyl-L-cysteine + [acceptor protein]-L-lysine = [E2 ubiquitin-conjugating enzyme]-L-cysteine + [acceptor protein]-N(6)-ubiquitinyl-L-lysine.</text>
        <dbReference type="EC" id="2.3.2.31"/>
    </reaction>
</comment>
<keyword evidence="8" id="KW-0862">Zinc</keyword>
<organism evidence="10 11">
    <name type="scientific">Hyaloscypha hepaticicola</name>
    <dbReference type="NCBI Taxonomy" id="2082293"/>
    <lineage>
        <taxon>Eukaryota</taxon>
        <taxon>Fungi</taxon>
        <taxon>Dikarya</taxon>
        <taxon>Ascomycota</taxon>
        <taxon>Pezizomycotina</taxon>
        <taxon>Leotiomycetes</taxon>
        <taxon>Helotiales</taxon>
        <taxon>Hyaloscyphaceae</taxon>
        <taxon>Hyaloscypha</taxon>
    </lineage>
</organism>
<evidence type="ECO:0000256" key="1">
    <source>
        <dbReference type="ARBA" id="ARBA00001798"/>
    </source>
</evidence>
<dbReference type="GO" id="GO:0008270">
    <property type="term" value="F:zinc ion binding"/>
    <property type="evidence" value="ECO:0007669"/>
    <property type="project" value="UniProtKB-KW"/>
</dbReference>
<evidence type="ECO:0000313" key="11">
    <source>
        <dbReference type="Proteomes" id="UP000235672"/>
    </source>
</evidence>
<evidence type="ECO:0000256" key="6">
    <source>
        <dbReference type="ARBA" id="ARBA00022771"/>
    </source>
</evidence>
<dbReference type="PANTHER" id="PTHR11685">
    <property type="entry name" value="RBR FAMILY RING FINGER AND IBR DOMAIN-CONTAINING"/>
    <property type="match status" value="1"/>
</dbReference>